<protein>
    <submittedName>
        <fullName evidence="5">MFS general substrate transporter</fullName>
    </submittedName>
</protein>
<evidence type="ECO:0000313" key="6">
    <source>
        <dbReference type="Proteomes" id="UP000019804"/>
    </source>
</evidence>
<dbReference type="Proteomes" id="UP000019804">
    <property type="component" value="Unassembled WGS sequence"/>
</dbReference>
<dbReference type="PANTHER" id="PTHR35340:SF9">
    <property type="entry name" value="ASST-DOMAIN-CONTAINING PROTEIN"/>
    <property type="match status" value="1"/>
</dbReference>
<dbReference type="SUPFAM" id="SSF103473">
    <property type="entry name" value="MFS general substrate transporter"/>
    <property type="match status" value="1"/>
</dbReference>
<feature type="compositionally biased region" description="Polar residues" evidence="2">
    <location>
        <begin position="680"/>
        <end position="689"/>
    </location>
</feature>
<feature type="compositionally biased region" description="Basic and acidic residues" evidence="2">
    <location>
        <begin position="504"/>
        <end position="514"/>
    </location>
</feature>
<feature type="region of interest" description="Disordered" evidence="2">
    <location>
        <begin position="627"/>
        <end position="727"/>
    </location>
</feature>
<feature type="transmembrane region" description="Helical" evidence="3">
    <location>
        <begin position="882"/>
        <end position="902"/>
    </location>
</feature>
<dbReference type="Pfam" id="PF14269">
    <property type="entry name" value="Arylsulfotran_2"/>
    <property type="match status" value="1"/>
</dbReference>
<dbReference type="EMBL" id="KK088412">
    <property type="protein sequence ID" value="EYE99116.1"/>
    <property type="molecule type" value="Genomic_DNA"/>
</dbReference>
<name>A0A017SQP4_ASPRC</name>
<feature type="transmembrane region" description="Helical" evidence="3">
    <location>
        <begin position="994"/>
        <end position="1016"/>
    </location>
</feature>
<keyword evidence="3" id="KW-0812">Transmembrane</keyword>
<feature type="transmembrane region" description="Helical" evidence="3">
    <location>
        <begin position="1224"/>
        <end position="1243"/>
    </location>
</feature>
<feature type="transmembrane region" description="Helical" evidence="3">
    <location>
        <begin position="810"/>
        <end position="833"/>
    </location>
</feature>
<dbReference type="Gene3D" id="1.20.1250.20">
    <property type="entry name" value="MFS general substrate transporter like domains"/>
    <property type="match status" value="1"/>
</dbReference>
<dbReference type="HOGENOM" id="CLU_253522_0_0_1"/>
<evidence type="ECO:0000256" key="3">
    <source>
        <dbReference type="SAM" id="Phobius"/>
    </source>
</evidence>
<dbReference type="InterPro" id="IPR011701">
    <property type="entry name" value="MFS"/>
</dbReference>
<dbReference type="PROSITE" id="PS50850">
    <property type="entry name" value="MFS"/>
    <property type="match status" value="1"/>
</dbReference>
<reference evidence="6" key="1">
    <citation type="journal article" date="2014" name="Nat. Commun.">
        <title>Genomic adaptations of the halophilic Dead Sea filamentous fungus Eurotium rubrum.</title>
        <authorList>
            <person name="Kis-Papo T."/>
            <person name="Weig A.R."/>
            <person name="Riley R."/>
            <person name="Persoh D."/>
            <person name="Salamov A."/>
            <person name="Sun H."/>
            <person name="Lipzen A."/>
            <person name="Wasser S.P."/>
            <person name="Rambold G."/>
            <person name="Grigoriev I.V."/>
            <person name="Nevo E."/>
        </authorList>
    </citation>
    <scope>NUCLEOTIDE SEQUENCE [LARGE SCALE GENOMIC DNA]</scope>
    <source>
        <strain evidence="6">CBS 135680</strain>
    </source>
</reference>
<feature type="transmembrane region" description="Helical" evidence="3">
    <location>
        <begin position="1159"/>
        <end position="1181"/>
    </location>
</feature>
<dbReference type="OrthoDB" id="10262656at2759"/>
<dbReference type="Pfam" id="PF07690">
    <property type="entry name" value="MFS_1"/>
    <property type="match status" value="1"/>
</dbReference>
<feature type="transmembrane region" description="Helical" evidence="3">
    <location>
        <begin position="941"/>
        <end position="963"/>
    </location>
</feature>
<comment type="subcellular location">
    <subcellularLocation>
        <location evidence="1">Membrane</location>
        <topology evidence="1">Multi-pass membrane protein</topology>
    </subcellularLocation>
</comment>
<keyword evidence="6" id="KW-1185">Reference proteome</keyword>
<gene>
    <name evidence="5" type="ORF">EURHEDRAFT_399410</name>
</gene>
<feature type="region of interest" description="Disordered" evidence="2">
    <location>
        <begin position="491"/>
        <end position="514"/>
    </location>
</feature>
<feature type="transmembrane region" description="Helical" evidence="3">
    <location>
        <begin position="908"/>
        <end position="929"/>
    </location>
</feature>
<organism evidence="5 6">
    <name type="scientific">Aspergillus ruber (strain CBS 135680)</name>
    <dbReference type="NCBI Taxonomy" id="1388766"/>
    <lineage>
        <taxon>Eukaryota</taxon>
        <taxon>Fungi</taxon>
        <taxon>Dikarya</taxon>
        <taxon>Ascomycota</taxon>
        <taxon>Pezizomycotina</taxon>
        <taxon>Eurotiomycetes</taxon>
        <taxon>Eurotiomycetidae</taxon>
        <taxon>Eurotiales</taxon>
        <taxon>Aspergillaceae</taxon>
        <taxon>Aspergillus</taxon>
        <taxon>Aspergillus subgen. Aspergillus</taxon>
    </lineage>
</organism>
<sequence>MDNQYRIVRSVQPSGGMASSDMHEFKLINNGKSALMTVYQQRQFDMSPWNVRQGVGWIMESVFQEIDVETGKMLFQWRSLDHVDPSLSYTYPDHTDTSGTGLSPFAPWDYFHINSIDKNADGDYLISSRHTSAIYKISGKDGSIIWQLHGQYPSFTNINFSFSQQHDARWLFENATHTYLSLYNNGYNGFNQTHQYSSGMLILIDHVDMTATQLRDYMPPGKSMLSSSQGNMQVLNNSHVFMGWGNNAYVSEHDADGNLVFWAFLSQDPGFMNYRAQKFEWDANPTDVPALWSYSRSTEPYSPTTQYVSWNGATRVKFWRFYGSTNATGPYTMLDEIPKAGFETAYTDVNFYPWTHAEAVDGQGKLLGKSPNTFTFVPSPELQSYCSEKDCGNALSYGFQDDPNTRPLIPPMGVNTVPWVDPDNPEKLFDYGISGGQSEESSSSDAASGSVYDYTNWAVGAVVVLITAVAVQVIVSCCRCPRRRDQTYWDRRDSMDTLGDMPEDEPKPSETGERRWWQQWTEDDYLPLQERERRESIIRPATAESLRSTIHGPHPHMDRGLWLEITGTKRYSMSRDHPGYYLNDTDMIRSLSYSALIFSCHFLSLFFSHIPHYIHDVGMPRISVSGTTNRRLSSPLVSPLPTTPAANSQLHVNRDRNARHSRNTSWSTGRDILSPAVGEFSTTFESTAGSSTTQQRRRRESNYSLASVSERGGGGGNDSDADNGYDYDADETMALRNTSMDWKGHARRRSQSQGQQELPILEPHPSNSAAASPLHPSDPSHSFVSGPPPISSTARPGPVTWMSLPRKKQLAILGLCRVFDFLQIASLQAYMFYQLKSFDKDLSDSDVSTQAGILQGAFTAAQFATAIPWGRVADAEWGGRKFVLLVGLLGTAISCLGVAFSTSFAQAVFWRSFGGAINGTVGIIRTSIAENVKEKKYHSRAFLILPIGFNIASLFGPVMGGMLSDPVTSYPALFGPNSSFGGQSGVQWLITYPYALPMLVNAIFLSMCAGFVAMGFEETLEACKGKPGLGVFAMRLFSRVFKRVVPSSSPLYSRLPFRDYDEEGPLLNRPLDRTESYEMEEKAKPARPARVLSFRNIWTKNVLCTLFAQAFFDFQMGAFNNLWLLFLSTPRYDPNDPASLAQKLPFVFTGGLGMLPQSVGFATAILGIIGMLLQFTIYPIINGRLGTAKSYQYFLSLFPLAYAFAPYIALAPSSTPPPDQANGIWVWFSIIVVLFLQVTARTFTLPTSIILLNNCSPHPSVLGTIHGIGQSVSSAFRTLGPIFSGSWYGYGLEIGTVGFAWWLIALVSVFGCIAAIFVYEGSGHEILLPGEEEEM</sequence>
<accession>A0A017SQP4</accession>
<dbReference type="InterPro" id="IPR053143">
    <property type="entry name" value="Arylsulfate_ST"/>
</dbReference>
<keyword evidence="3" id="KW-0472">Membrane</keyword>
<feature type="transmembrane region" description="Helical" evidence="3">
    <location>
        <begin position="853"/>
        <end position="870"/>
    </location>
</feature>
<feature type="transmembrane region" description="Helical" evidence="3">
    <location>
        <begin position="1102"/>
        <end position="1126"/>
    </location>
</feature>
<dbReference type="InterPro" id="IPR036259">
    <property type="entry name" value="MFS_trans_sf"/>
</dbReference>
<dbReference type="InterPro" id="IPR020846">
    <property type="entry name" value="MFS_dom"/>
</dbReference>
<evidence type="ECO:0000256" key="2">
    <source>
        <dbReference type="SAM" id="MobiDB-lite"/>
    </source>
</evidence>
<evidence type="ECO:0000313" key="5">
    <source>
        <dbReference type="EMBL" id="EYE99116.1"/>
    </source>
</evidence>
<evidence type="ECO:0000256" key="1">
    <source>
        <dbReference type="ARBA" id="ARBA00004141"/>
    </source>
</evidence>
<dbReference type="GO" id="GO:0016020">
    <property type="term" value="C:membrane"/>
    <property type="evidence" value="ECO:0007669"/>
    <property type="project" value="UniProtKB-SubCell"/>
</dbReference>
<evidence type="ECO:0000259" key="4">
    <source>
        <dbReference type="PROSITE" id="PS50850"/>
    </source>
</evidence>
<feature type="region of interest" description="Disordered" evidence="2">
    <location>
        <begin position="741"/>
        <end position="791"/>
    </location>
</feature>
<dbReference type="GeneID" id="63695048"/>
<dbReference type="RefSeq" id="XP_040642804.1">
    <property type="nucleotide sequence ID" value="XM_040779924.1"/>
</dbReference>
<proteinExistence type="predicted"/>
<dbReference type="GO" id="GO:0022857">
    <property type="term" value="F:transmembrane transporter activity"/>
    <property type="evidence" value="ECO:0007669"/>
    <property type="project" value="InterPro"/>
</dbReference>
<dbReference type="PANTHER" id="PTHR35340">
    <property type="entry name" value="PQQ ENZYME REPEAT PROTEIN-RELATED"/>
    <property type="match status" value="1"/>
</dbReference>
<feature type="transmembrane region" description="Helical" evidence="3">
    <location>
        <begin position="457"/>
        <end position="478"/>
    </location>
</feature>
<dbReference type="InterPro" id="IPR039535">
    <property type="entry name" value="ASST-like"/>
</dbReference>
<feature type="transmembrane region" description="Helical" evidence="3">
    <location>
        <begin position="1193"/>
        <end position="1212"/>
    </location>
</feature>
<feature type="transmembrane region" description="Helical" evidence="3">
    <location>
        <begin position="1299"/>
        <end position="1319"/>
    </location>
</feature>
<feature type="domain" description="Major facilitator superfamily (MFS) profile" evidence="4">
    <location>
        <begin position="809"/>
        <end position="1323"/>
    </location>
</feature>
<keyword evidence="3" id="KW-1133">Transmembrane helix</keyword>